<feature type="region of interest" description="Disordered" evidence="1">
    <location>
        <begin position="1"/>
        <end position="30"/>
    </location>
</feature>
<dbReference type="EMBL" id="DVNC01000037">
    <property type="protein sequence ID" value="HIU53582.1"/>
    <property type="molecule type" value="Genomic_DNA"/>
</dbReference>
<sequence>MSDVGYGKPPLHSRFQKGKSGNAKGRPKGSCNTLKLLNDVLEQKITITQDGKQVKISKKLAMLTQLVNAAVKGEIKAIAALFPYLLQIDLKEEEKQQALKALSSSDQSIVENFIKKINEEKNHD</sequence>
<dbReference type="AlphaFoldDB" id="A0A9D1M4T7"/>
<feature type="domain" description="DUF5681" evidence="2">
    <location>
        <begin position="12"/>
        <end position="85"/>
    </location>
</feature>
<name>A0A9D1M4T7_9PROT</name>
<evidence type="ECO:0000256" key="1">
    <source>
        <dbReference type="SAM" id="MobiDB-lite"/>
    </source>
</evidence>
<evidence type="ECO:0000313" key="3">
    <source>
        <dbReference type="EMBL" id="HIU53582.1"/>
    </source>
</evidence>
<dbReference type="Pfam" id="PF18932">
    <property type="entry name" value="DUF5681"/>
    <property type="match status" value="1"/>
</dbReference>
<dbReference type="Proteomes" id="UP000824107">
    <property type="component" value="Unassembled WGS sequence"/>
</dbReference>
<evidence type="ECO:0000313" key="4">
    <source>
        <dbReference type="Proteomes" id="UP000824107"/>
    </source>
</evidence>
<reference evidence="3" key="2">
    <citation type="journal article" date="2021" name="PeerJ">
        <title>Extensive microbial diversity within the chicken gut microbiome revealed by metagenomics and culture.</title>
        <authorList>
            <person name="Gilroy R."/>
            <person name="Ravi A."/>
            <person name="Getino M."/>
            <person name="Pursley I."/>
            <person name="Horton D.L."/>
            <person name="Alikhan N.F."/>
            <person name="Baker D."/>
            <person name="Gharbi K."/>
            <person name="Hall N."/>
            <person name="Watson M."/>
            <person name="Adriaenssens E.M."/>
            <person name="Foster-Nyarko E."/>
            <person name="Jarju S."/>
            <person name="Secka A."/>
            <person name="Antonio M."/>
            <person name="Oren A."/>
            <person name="Chaudhuri R.R."/>
            <person name="La Ragione R."/>
            <person name="Hildebrand F."/>
            <person name="Pallen M.J."/>
        </authorList>
    </citation>
    <scope>NUCLEOTIDE SEQUENCE</scope>
    <source>
        <strain evidence="3">ChiW3-316</strain>
    </source>
</reference>
<dbReference type="InterPro" id="IPR043736">
    <property type="entry name" value="DUF5681"/>
</dbReference>
<protein>
    <recommendedName>
        <fullName evidence="2">DUF5681 domain-containing protein</fullName>
    </recommendedName>
</protein>
<reference evidence="3" key="1">
    <citation type="submission" date="2020-10" db="EMBL/GenBank/DDBJ databases">
        <authorList>
            <person name="Gilroy R."/>
        </authorList>
    </citation>
    <scope>NUCLEOTIDE SEQUENCE</scope>
    <source>
        <strain evidence="3">ChiW3-316</strain>
    </source>
</reference>
<evidence type="ECO:0000259" key="2">
    <source>
        <dbReference type="Pfam" id="PF18932"/>
    </source>
</evidence>
<gene>
    <name evidence="3" type="ORF">IAD20_05825</name>
</gene>
<organism evidence="3 4">
    <name type="scientific">Candidatus Scatocola faecipullorum</name>
    <dbReference type="NCBI Taxonomy" id="2840917"/>
    <lineage>
        <taxon>Bacteria</taxon>
        <taxon>Pseudomonadati</taxon>
        <taxon>Pseudomonadota</taxon>
        <taxon>Alphaproteobacteria</taxon>
        <taxon>Rhodospirillales</taxon>
        <taxon>Rhodospirillaceae</taxon>
        <taxon>Rhodospirillaceae incertae sedis</taxon>
        <taxon>Candidatus Scatocola</taxon>
    </lineage>
</organism>
<proteinExistence type="predicted"/>
<comment type="caution">
    <text evidence="3">The sequence shown here is derived from an EMBL/GenBank/DDBJ whole genome shotgun (WGS) entry which is preliminary data.</text>
</comment>
<accession>A0A9D1M4T7</accession>